<dbReference type="HOGENOM" id="CLU_1853728_0_0_11"/>
<keyword evidence="2" id="KW-1185">Reference proteome</keyword>
<reference evidence="2" key="1">
    <citation type="submission" date="2009-07" db="EMBL/GenBank/DDBJ databases">
        <title>Complete genome sequence of Rothia mucilaginosa DJ.</title>
        <authorList>
            <person name="Yamane K."/>
            <person name="Nambu T."/>
            <person name="Mashimo C."/>
            <person name="Sugimori C."/>
            <person name="Yamanaka T."/>
            <person name="Leung K."/>
            <person name="Fukushima H."/>
        </authorList>
    </citation>
    <scope>NUCLEOTIDE SEQUENCE [LARGE SCALE GENOMIC DNA]</scope>
    <source>
        <strain evidence="2">DY-18</strain>
    </source>
</reference>
<dbReference type="GO" id="GO:0006508">
    <property type="term" value="P:proteolysis"/>
    <property type="evidence" value="ECO:0007669"/>
    <property type="project" value="UniProtKB-KW"/>
</dbReference>
<dbReference type="AntiFam" id="ANF00176">
    <property type="entry name" value="Shadow ORF (opposite nrdR)"/>
</dbReference>
<evidence type="ECO:0000313" key="1">
    <source>
        <dbReference type="EMBL" id="BAI65162.1"/>
    </source>
</evidence>
<dbReference type="KEGG" id="rmu:RMDY18_13300"/>
<dbReference type="GO" id="GO:0008233">
    <property type="term" value="F:peptidase activity"/>
    <property type="evidence" value="ECO:0007669"/>
    <property type="project" value="UniProtKB-KW"/>
</dbReference>
<dbReference type="STRING" id="680646.RMDY18_13300"/>
<gene>
    <name evidence="1" type="ordered locus">RMDY18_13300</name>
</gene>
<evidence type="ECO:0000313" key="2">
    <source>
        <dbReference type="Proteomes" id="UP000001883"/>
    </source>
</evidence>
<keyword evidence="1" id="KW-0645">Protease</keyword>
<protein>
    <submittedName>
        <fullName evidence="1">Membrane protease subunit</fullName>
    </submittedName>
</protein>
<dbReference type="EMBL" id="AP011540">
    <property type="protein sequence ID" value="BAI65162.1"/>
    <property type="molecule type" value="Genomic_DNA"/>
</dbReference>
<accession>D2NU36</accession>
<dbReference type="Proteomes" id="UP000001883">
    <property type="component" value="Chromosome"/>
</dbReference>
<proteinExistence type="predicted"/>
<sequence>MRVNLRQTAGTNQLLNLLGELRQIVLTHGATLACLTHAGGNLRTVEGLGHARTLNHRNGGGFNGREAASAGGALAAAANCGAVIGGAGIHHARVGVLAIGAVHSFLLGWALGAPAYTALKNIYTYSTVIYSGYTVCCE</sequence>
<dbReference type="PROSITE" id="PS51257">
    <property type="entry name" value="PROKAR_LIPOPROTEIN"/>
    <property type="match status" value="1"/>
</dbReference>
<keyword evidence="1" id="KW-0378">Hydrolase</keyword>
<name>D2NU36_ROTMD</name>
<reference evidence="1 2" key="2">
    <citation type="journal article" date="2010" name="J Osaka Dent Univ">
        <title>Isolation and identification of Rothia mucilaginosa from persistent apical periodontitis lesions.</title>
        <authorList>
            <person name="Yamane K."/>
            <person name="Yoshida M."/>
            <person name="Fujihira T."/>
            <person name="Baba T."/>
            <person name="Tsuji N."/>
            <person name="Hayashi H."/>
            <person name="Sugimori C."/>
            <person name="Yamanaka T."/>
            <person name="Mashimo C."/>
            <person name="Nambu T."/>
            <person name="Kawai H."/>
            <person name="Fukushima H."/>
        </authorList>
    </citation>
    <scope>NUCLEOTIDE SEQUENCE [LARGE SCALE GENOMIC DNA]</scope>
    <source>
        <strain evidence="1 2">DY-18</strain>
    </source>
</reference>
<reference evidence="1 2" key="3">
    <citation type="journal article" date="2010" name="Sequencing">
        <title>Complete Genome Sequence of Rothia mucilaginosa DY-18: A Clinical Isolate with Dense Meshwork-Like Structures from a Persistent Apical Periodontitis Lesion.</title>
        <authorList>
            <person name="Yamane K."/>
            <person name="Nambu T."/>
            <person name="Yamanaka T."/>
            <person name="Mashimo C."/>
            <person name="Sugimori C."/>
            <person name="Leung K.-P."/>
            <person name="Fukushima H."/>
        </authorList>
    </citation>
    <scope>NUCLEOTIDE SEQUENCE [LARGE SCALE GENOMIC DNA]</scope>
    <source>
        <strain evidence="1 2">DY-18</strain>
    </source>
</reference>
<organism evidence="1 2">
    <name type="scientific">Rothia mucilaginosa (strain DY-18)</name>
    <name type="common">Stomatococcus mucilaginosus</name>
    <dbReference type="NCBI Taxonomy" id="680646"/>
    <lineage>
        <taxon>Bacteria</taxon>
        <taxon>Bacillati</taxon>
        <taxon>Actinomycetota</taxon>
        <taxon>Actinomycetes</taxon>
        <taxon>Micrococcales</taxon>
        <taxon>Micrococcaceae</taxon>
        <taxon>Rothia</taxon>
    </lineage>
</organism>
<dbReference type="AlphaFoldDB" id="D2NU36"/>